<accession>A0A0C9TAG9</accession>
<evidence type="ECO:0000313" key="2">
    <source>
        <dbReference type="Proteomes" id="UP000054279"/>
    </source>
</evidence>
<protein>
    <submittedName>
        <fullName evidence="1">Uncharacterized protein</fullName>
    </submittedName>
</protein>
<reference evidence="1 2" key="1">
    <citation type="submission" date="2014-06" db="EMBL/GenBank/DDBJ databases">
        <title>Evolutionary Origins and Diversification of the Mycorrhizal Mutualists.</title>
        <authorList>
            <consortium name="DOE Joint Genome Institute"/>
            <consortium name="Mycorrhizal Genomics Consortium"/>
            <person name="Kohler A."/>
            <person name="Kuo A."/>
            <person name="Nagy L.G."/>
            <person name="Floudas D."/>
            <person name="Copeland A."/>
            <person name="Barry K.W."/>
            <person name="Cichocki N."/>
            <person name="Veneault-Fourrey C."/>
            <person name="LaButti K."/>
            <person name="Lindquist E.A."/>
            <person name="Lipzen A."/>
            <person name="Lundell T."/>
            <person name="Morin E."/>
            <person name="Murat C."/>
            <person name="Riley R."/>
            <person name="Ohm R."/>
            <person name="Sun H."/>
            <person name="Tunlid A."/>
            <person name="Henrissat B."/>
            <person name="Grigoriev I.V."/>
            <person name="Hibbett D.S."/>
            <person name="Martin F."/>
        </authorList>
    </citation>
    <scope>NUCLEOTIDE SEQUENCE [LARGE SCALE GENOMIC DNA]</scope>
    <source>
        <strain evidence="1 2">SS14</strain>
    </source>
</reference>
<dbReference type="OrthoDB" id="9974981at2759"/>
<dbReference type="AlphaFoldDB" id="A0A0C9TAG9"/>
<dbReference type="HOGENOM" id="CLU_2759451_0_0_1"/>
<keyword evidence="2" id="KW-1185">Reference proteome</keyword>
<dbReference type="Proteomes" id="UP000054279">
    <property type="component" value="Unassembled WGS sequence"/>
</dbReference>
<organism evidence="1 2">
    <name type="scientific">Sphaerobolus stellatus (strain SS14)</name>
    <dbReference type="NCBI Taxonomy" id="990650"/>
    <lineage>
        <taxon>Eukaryota</taxon>
        <taxon>Fungi</taxon>
        <taxon>Dikarya</taxon>
        <taxon>Basidiomycota</taxon>
        <taxon>Agaricomycotina</taxon>
        <taxon>Agaricomycetes</taxon>
        <taxon>Phallomycetidae</taxon>
        <taxon>Geastrales</taxon>
        <taxon>Sphaerobolaceae</taxon>
        <taxon>Sphaerobolus</taxon>
    </lineage>
</organism>
<dbReference type="EMBL" id="KN837384">
    <property type="protein sequence ID" value="KIJ26098.1"/>
    <property type="molecule type" value="Genomic_DNA"/>
</dbReference>
<gene>
    <name evidence="1" type="ORF">M422DRAFT_272875</name>
</gene>
<evidence type="ECO:0000313" key="1">
    <source>
        <dbReference type="EMBL" id="KIJ26098.1"/>
    </source>
</evidence>
<name>A0A0C9TAG9_SPHS4</name>
<proteinExistence type="predicted"/>
<sequence>MILEPTYGSSTGINFENETFTLFGDGTAPLSWTAPEDFVPFVYRLRTTLQLSQLENAVFQIEGDRKSFKE</sequence>